<dbReference type="GO" id="GO:0051740">
    <property type="term" value="F:ethylene binding"/>
    <property type="evidence" value="ECO:0007669"/>
    <property type="project" value="TreeGrafter"/>
</dbReference>
<organism evidence="2 3">
    <name type="scientific">Carnegiea gigantea</name>
    <dbReference type="NCBI Taxonomy" id="171969"/>
    <lineage>
        <taxon>Eukaryota</taxon>
        <taxon>Viridiplantae</taxon>
        <taxon>Streptophyta</taxon>
        <taxon>Embryophyta</taxon>
        <taxon>Tracheophyta</taxon>
        <taxon>Spermatophyta</taxon>
        <taxon>Magnoliopsida</taxon>
        <taxon>eudicotyledons</taxon>
        <taxon>Gunneridae</taxon>
        <taxon>Pentapetalae</taxon>
        <taxon>Caryophyllales</taxon>
        <taxon>Cactineae</taxon>
        <taxon>Cactaceae</taxon>
        <taxon>Cactoideae</taxon>
        <taxon>Echinocereeae</taxon>
        <taxon>Carnegiea</taxon>
    </lineage>
</organism>
<evidence type="ECO:0000313" key="3">
    <source>
        <dbReference type="Proteomes" id="UP001153076"/>
    </source>
</evidence>
<dbReference type="FunFam" id="3.30.565.10:FF:000030">
    <property type="entry name" value="Ethylene receptor 1"/>
    <property type="match status" value="1"/>
</dbReference>
<dbReference type="PANTHER" id="PTHR24423:SF625">
    <property type="entry name" value="ETHYLENE RESPONSE SENSOR 1"/>
    <property type="match status" value="1"/>
</dbReference>
<dbReference type="SMART" id="SM00387">
    <property type="entry name" value="HATPase_c"/>
    <property type="match status" value="1"/>
</dbReference>
<dbReference type="InterPro" id="IPR005467">
    <property type="entry name" value="His_kinase_dom"/>
</dbReference>
<dbReference type="EMBL" id="JAKOGI010001321">
    <property type="protein sequence ID" value="KAJ8426268.1"/>
    <property type="molecule type" value="Genomic_DNA"/>
</dbReference>
<dbReference type="PRINTS" id="PR00344">
    <property type="entry name" value="BCTRLSENSOR"/>
</dbReference>
<dbReference type="InterPro" id="IPR036890">
    <property type="entry name" value="HATPase_C_sf"/>
</dbReference>
<dbReference type="SUPFAM" id="SSF55874">
    <property type="entry name" value="ATPase domain of HSP90 chaperone/DNA topoisomerase II/histidine kinase"/>
    <property type="match status" value="1"/>
</dbReference>
<reference evidence="2" key="1">
    <citation type="submission" date="2022-04" db="EMBL/GenBank/DDBJ databases">
        <title>Carnegiea gigantea Genome sequencing and assembly v2.</title>
        <authorList>
            <person name="Copetti D."/>
            <person name="Sanderson M.J."/>
            <person name="Burquez A."/>
            <person name="Wojciechowski M.F."/>
        </authorList>
    </citation>
    <scope>NUCLEOTIDE SEQUENCE</scope>
    <source>
        <strain evidence="2">SGP5-SGP5p</strain>
        <tissue evidence="2">Aerial part</tissue>
    </source>
</reference>
<dbReference type="OrthoDB" id="1652966at2759"/>
<dbReference type="GO" id="GO:0004672">
    <property type="term" value="F:protein kinase activity"/>
    <property type="evidence" value="ECO:0007669"/>
    <property type="project" value="UniProtKB-ARBA"/>
</dbReference>
<evidence type="ECO:0000313" key="2">
    <source>
        <dbReference type="EMBL" id="KAJ8426268.1"/>
    </source>
</evidence>
<dbReference type="Gene3D" id="3.30.565.10">
    <property type="entry name" value="Histidine kinase-like ATPase, C-terminal domain"/>
    <property type="match status" value="1"/>
</dbReference>
<dbReference type="Proteomes" id="UP001153076">
    <property type="component" value="Unassembled WGS sequence"/>
</dbReference>
<dbReference type="InterPro" id="IPR003594">
    <property type="entry name" value="HATPase_dom"/>
</dbReference>
<accession>A0A9Q1GUC8</accession>
<dbReference type="Pfam" id="PF02518">
    <property type="entry name" value="HATPase_c"/>
    <property type="match status" value="1"/>
</dbReference>
<dbReference type="InterPro" id="IPR004358">
    <property type="entry name" value="Sig_transdc_His_kin-like_C"/>
</dbReference>
<sequence length="223" mass="24890">MVEVVVRSSIGLETQMKSQRELSKLERGTFQLNTKTFNVSVEPSSSWIAKRVIDMIKPMAAVKKLSLSLVLTPDLPSYAVGDQEKLMQIVLNVVGNAVKFTKEGCVSVTVSVAHPESHKDWRSFKLFLVSNEDHFYLKVQVEDFGRGIDPQEITKIFNRFKDPQVMSNRSTNSGFGLAISKQLPKLLGGRTWVESDGFRGCTAAFILNLGLLMNFSNMLEEVG</sequence>
<dbReference type="AlphaFoldDB" id="A0A9Q1GUC8"/>
<name>A0A9Q1GUC8_9CARY</name>
<dbReference type="GO" id="GO:0038199">
    <property type="term" value="F:ethylene receptor activity"/>
    <property type="evidence" value="ECO:0007669"/>
    <property type="project" value="TreeGrafter"/>
</dbReference>
<dbReference type="GO" id="GO:0005783">
    <property type="term" value="C:endoplasmic reticulum"/>
    <property type="evidence" value="ECO:0007669"/>
    <property type="project" value="TreeGrafter"/>
</dbReference>
<comment type="caution">
    <text evidence="2">The sequence shown here is derived from an EMBL/GenBank/DDBJ whole genome shotgun (WGS) entry which is preliminary data.</text>
</comment>
<feature type="domain" description="Histidine kinase" evidence="1">
    <location>
        <begin position="1"/>
        <end position="211"/>
    </location>
</feature>
<dbReference type="PROSITE" id="PS50109">
    <property type="entry name" value="HIS_KIN"/>
    <property type="match status" value="1"/>
</dbReference>
<gene>
    <name evidence="2" type="ORF">Cgig2_008714</name>
</gene>
<evidence type="ECO:0000259" key="1">
    <source>
        <dbReference type="PROSITE" id="PS50109"/>
    </source>
</evidence>
<dbReference type="GO" id="GO:0005524">
    <property type="term" value="F:ATP binding"/>
    <property type="evidence" value="ECO:0007669"/>
    <property type="project" value="UniProtKB-KW"/>
</dbReference>
<proteinExistence type="predicted"/>
<dbReference type="GO" id="GO:0046872">
    <property type="term" value="F:metal ion binding"/>
    <property type="evidence" value="ECO:0007669"/>
    <property type="project" value="UniProtKB-KW"/>
</dbReference>
<keyword evidence="3" id="KW-1185">Reference proteome</keyword>
<protein>
    <recommendedName>
        <fullName evidence="1">Histidine kinase domain-containing protein</fullName>
    </recommendedName>
</protein>
<dbReference type="PANTHER" id="PTHR24423">
    <property type="entry name" value="TWO-COMPONENT SENSOR HISTIDINE KINASE"/>
    <property type="match status" value="1"/>
</dbReference>